<dbReference type="AlphaFoldDB" id="A0A239J4L9"/>
<proteinExistence type="predicted"/>
<dbReference type="PANTHER" id="PTHR39081:SF1">
    <property type="entry name" value="MUT7-C RNASE DOMAIN-CONTAINING PROTEIN"/>
    <property type="match status" value="1"/>
</dbReference>
<accession>A0A239J4L9</accession>
<sequence>MAACMDTLPAIAVYSLSSGKGSNVADAAFRFHAELNNFLAPRHRARRFSHPVSQDATLKHMIEALGVPHTEVGSVLLDSVEAPLSRRLQGGESIDVHPHADLPPEKFCAGDEAPVPRFIADAHLGQLAKQMRMLGFDVLYRNDFSDAEVASLAEQEERVVLTRDRDLLIRKQIERGCYLHPVAGNEQLLQVIRRFGLPHGSRALTRCLNCNGLLRRVAKEAVADRVPTYSWRAYSHFFECDECEQVYWEGSHVVRMRQRILHLLETIGGCVPSAFKSEPAG</sequence>
<evidence type="ECO:0000259" key="2">
    <source>
        <dbReference type="Pfam" id="PF14451"/>
    </source>
</evidence>
<protein>
    <recommendedName>
        <fullName evidence="5">Twitching motility protein PilT</fullName>
    </recommendedName>
</protein>
<dbReference type="Pfam" id="PF01927">
    <property type="entry name" value="Mut7-C"/>
    <property type="match status" value="1"/>
</dbReference>
<feature type="domain" description="Mut7-C RNAse" evidence="1">
    <location>
        <begin position="116"/>
        <end position="259"/>
    </location>
</feature>
<dbReference type="Pfam" id="PF14451">
    <property type="entry name" value="Ub-Mut7C"/>
    <property type="match status" value="1"/>
</dbReference>
<evidence type="ECO:0008006" key="5">
    <source>
        <dbReference type="Google" id="ProtNLM"/>
    </source>
</evidence>
<dbReference type="Proteomes" id="UP000198284">
    <property type="component" value="Unassembled WGS sequence"/>
</dbReference>
<organism evidence="3 4">
    <name type="scientific">Noviherbaspirillum humi</name>
    <dbReference type="NCBI Taxonomy" id="1688639"/>
    <lineage>
        <taxon>Bacteria</taxon>
        <taxon>Pseudomonadati</taxon>
        <taxon>Pseudomonadota</taxon>
        <taxon>Betaproteobacteria</taxon>
        <taxon>Burkholderiales</taxon>
        <taxon>Oxalobacteraceae</taxon>
        <taxon>Noviherbaspirillum</taxon>
    </lineage>
</organism>
<gene>
    <name evidence="3" type="ORF">SAMN06265795_111120</name>
</gene>
<evidence type="ECO:0000259" key="1">
    <source>
        <dbReference type="Pfam" id="PF01927"/>
    </source>
</evidence>
<feature type="domain" description="Ubiquitin Mut7-C" evidence="2">
    <location>
        <begin position="26"/>
        <end position="99"/>
    </location>
</feature>
<name>A0A239J4L9_9BURK</name>
<dbReference type="InterPro" id="IPR002782">
    <property type="entry name" value="Mut7-C_RNAse_dom"/>
</dbReference>
<evidence type="ECO:0000313" key="3">
    <source>
        <dbReference type="EMBL" id="SNT00841.1"/>
    </source>
</evidence>
<keyword evidence="4" id="KW-1185">Reference proteome</keyword>
<evidence type="ECO:0000313" key="4">
    <source>
        <dbReference type="Proteomes" id="UP000198284"/>
    </source>
</evidence>
<reference evidence="3 4" key="1">
    <citation type="submission" date="2017-06" db="EMBL/GenBank/DDBJ databases">
        <authorList>
            <person name="Kim H.J."/>
            <person name="Triplett B.A."/>
        </authorList>
    </citation>
    <scope>NUCLEOTIDE SEQUENCE [LARGE SCALE GENOMIC DNA]</scope>
    <source>
        <strain evidence="3 4">U15</strain>
    </source>
</reference>
<dbReference type="EMBL" id="FZOT01000011">
    <property type="protein sequence ID" value="SNT00841.1"/>
    <property type="molecule type" value="Genomic_DNA"/>
</dbReference>
<dbReference type="PANTHER" id="PTHR39081">
    <property type="entry name" value="MUT7-C DOMAIN-CONTAINING PROTEIN"/>
    <property type="match status" value="1"/>
</dbReference>
<dbReference type="InterPro" id="IPR027798">
    <property type="entry name" value="Ub_Mut7C"/>
</dbReference>